<gene>
    <name evidence="1" type="ORF">HPB49_003528</name>
</gene>
<proteinExistence type="predicted"/>
<organism evidence="1 2">
    <name type="scientific">Dermacentor silvarum</name>
    <name type="common">Tick</name>
    <dbReference type="NCBI Taxonomy" id="543639"/>
    <lineage>
        <taxon>Eukaryota</taxon>
        <taxon>Metazoa</taxon>
        <taxon>Ecdysozoa</taxon>
        <taxon>Arthropoda</taxon>
        <taxon>Chelicerata</taxon>
        <taxon>Arachnida</taxon>
        <taxon>Acari</taxon>
        <taxon>Parasitiformes</taxon>
        <taxon>Ixodida</taxon>
        <taxon>Ixodoidea</taxon>
        <taxon>Ixodidae</taxon>
        <taxon>Rhipicephalinae</taxon>
        <taxon>Dermacentor</taxon>
    </lineage>
</organism>
<evidence type="ECO:0000313" key="2">
    <source>
        <dbReference type="Proteomes" id="UP000821865"/>
    </source>
</evidence>
<dbReference type="EMBL" id="CM023470">
    <property type="protein sequence ID" value="KAH7977778.1"/>
    <property type="molecule type" value="Genomic_DNA"/>
</dbReference>
<evidence type="ECO:0000313" key="1">
    <source>
        <dbReference type="EMBL" id="KAH7977778.1"/>
    </source>
</evidence>
<dbReference type="Proteomes" id="UP000821865">
    <property type="component" value="Chromosome 1"/>
</dbReference>
<keyword evidence="2" id="KW-1185">Reference proteome</keyword>
<reference evidence="1" key="1">
    <citation type="submission" date="2020-05" db="EMBL/GenBank/DDBJ databases">
        <title>Large-scale comparative analyses of tick genomes elucidate their genetic diversity and vector capacities.</title>
        <authorList>
            <person name="Jia N."/>
            <person name="Wang J."/>
            <person name="Shi W."/>
            <person name="Du L."/>
            <person name="Sun Y."/>
            <person name="Zhan W."/>
            <person name="Jiang J."/>
            <person name="Wang Q."/>
            <person name="Zhang B."/>
            <person name="Ji P."/>
            <person name="Sakyi L.B."/>
            <person name="Cui X."/>
            <person name="Yuan T."/>
            <person name="Jiang B."/>
            <person name="Yang W."/>
            <person name="Lam T.T.-Y."/>
            <person name="Chang Q."/>
            <person name="Ding S."/>
            <person name="Wang X."/>
            <person name="Zhu J."/>
            <person name="Ruan X."/>
            <person name="Zhao L."/>
            <person name="Wei J."/>
            <person name="Que T."/>
            <person name="Du C."/>
            <person name="Cheng J."/>
            <person name="Dai P."/>
            <person name="Han X."/>
            <person name="Huang E."/>
            <person name="Gao Y."/>
            <person name="Liu J."/>
            <person name="Shao H."/>
            <person name="Ye R."/>
            <person name="Li L."/>
            <person name="Wei W."/>
            <person name="Wang X."/>
            <person name="Wang C."/>
            <person name="Yang T."/>
            <person name="Huo Q."/>
            <person name="Li W."/>
            <person name="Guo W."/>
            <person name="Chen H."/>
            <person name="Zhou L."/>
            <person name="Ni X."/>
            <person name="Tian J."/>
            <person name="Zhou Y."/>
            <person name="Sheng Y."/>
            <person name="Liu T."/>
            <person name="Pan Y."/>
            <person name="Xia L."/>
            <person name="Li J."/>
            <person name="Zhao F."/>
            <person name="Cao W."/>
        </authorList>
    </citation>
    <scope>NUCLEOTIDE SEQUENCE</scope>
    <source>
        <strain evidence="1">Dsil-2018</strain>
    </source>
</reference>
<sequence>MAATSTSSVKTCKDLDFATNLKAIPHIEAAEKSSTVADDFAIPRSILSTLLKNKADIKSKAAKQRTLRACRVHAPAHEKIEKESMVFRGPGMNILVDGPMVMAKAKWFAPALDEDNFDSQQQKVAAQV</sequence>
<name>A0ACB8DTV9_DERSI</name>
<protein>
    <submittedName>
        <fullName evidence="1">Uncharacterized protein</fullName>
    </submittedName>
</protein>
<accession>A0ACB8DTV9</accession>
<comment type="caution">
    <text evidence="1">The sequence shown here is derived from an EMBL/GenBank/DDBJ whole genome shotgun (WGS) entry which is preliminary data.</text>
</comment>